<evidence type="ECO:0000313" key="1">
    <source>
        <dbReference type="EMBL" id="GMA30870.1"/>
    </source>
</evidence>
<sequence length="54" mass="5804">MSGTPVVITLDLSHPEPVRMVDEVKVTGFGHRSGRTVEGWLPTLMLPPSPPSPP</sequence>
<reference evidence="1" key="2">
    <citation type="submission" date="2023-02" db="EMBL/GenBank/DDBJ databases">
        <authorList>
            <person name="Sun Q."/>
            <person name="Mori K."/>
        </authorList>
    </citation>
    <scope>NUCLEOTIDE SEQUENCE</scope>
    <source>
        <strain evidence="1">NBRC 112290</strain>
    </source>
</reference>
<keyword evidence="2" id="KW-1185">Reference proteome</keyword>
<accession>A0AA37XD88</accession>
<reference evidence="1" key="1">
    <citation type="journal article" date="2014" name="Int. J. Syst. Evol. Microbiol.">
        <title>Complete genome sequence of Corynebacterium casei LMG S-19264T (=DSM 44701T), isolated from a smear-ripened cheese.</title>
        <authorList>
            <consortium name="US DOE Joint Genome Institute (JGI-PGF)"/>
            <person name="Walter F."/>
            <person name="Albersmeier A."/>
            <person name="Kalinowski J."/>
            <person name="Ruckert C."/>
        </authorList>
    </citation>
    <scope>NUCLEOTIDE SEQUENCE</scope>
    <source>
        <strain evidence="1">NBRC 112290</strain>
    </source>
</reference>
<dbReference type="Proteomes" id="UP001157161">
    <property type="component" value="Unassembled WGS sequence"/>
</dbReference>
<evidence type="ECO:0000313" key="2">
    <source>
        <dbReference type="Proteomes" id="UP001157161"/>
    </source>
</evidence>
<gene>
    <name evidence="1" type="ORF">GCM10025875_08620</name>
</gene>
<proteinExistence type="predicted"/>
<dbReference type="EMBL" id="BSUM01000001">
    <property type="protein sequence ID" value="GMA30870.1"/>
    <property type="molecule type" value="Genomic_DNA"/>
</dbReference>
<organism evidence="1 2">
    <name type="scientific">Litorihabitans aurantiacus</name>
    <dbReference type="NCBI Taxonomy" id="1930061"/>
    <lineage>
        <taxon>Bacteria</taxon>
        <taxon>Bacillati</taxon>
        <taxon>Actinomycetota</taxon>
        <taxon>Actinomycetes</taxon>
        <taxon>Micrococcales</taxon>
        <taxon>Beutenbergiaceae</taxon>
        <taxon>Litorihabitans</taxon>
    </lineage>
</organism>
<protein>
    <submittedName>
        <fullName evidence="1">Uncharacterized protein</fullName>
    </submittedName>
</protein>
<name>A0AA37XD88_9MICO</name>
<dbReference type="AlphaFoldDB" id="A0AA37XD88"/>
<comment type="caution">
    <text evidence="1">The sequence shown here is derived from an EMBL/GenBank/DDBJ whole genome shotgun (WGS) entry which is preliminary data.</text>
</comment>